<evidence type="ECO:0000313" key="11">
    <source>
        <dbReference type="Proteomes" id="UP000460257"/>
    </source>
</evidence>
<name>A0A6N7IW09_9FIRM</name>
<dbReference type="GO" id="GO:0055085">
    <property type="term" value="P:transmembrane transport"/>
    <property type="evidence" value="ECO:0007669"/>
    <property type="project" value="InterPro"/>
</dbReference>
<dbReference type="InterPro" id="IPR051789">
    <property type="entry name" value="Bact_Polyamine_Transport"/>
</dbReference>
<keyword evidence="5 8" id="KW-0812">Transmembrane</keyword>
<dbReference type="CDD" id="cd06261">
    <property type="entry name" value="TM_PBP2"/>
    <property type="match status" value="1"/>
</dbReference>
<feature type="transmembrane region" description="Helical" evidence="8">
    <location>
        <begin position="9"/>
        <end position="31"/>
    </location>
</feature>
<accession>A0A6N7IW09</accession>
<dbReference type="InterPro" id="IPR000515">
    <property type="entry name" value="MetI-like"/>
</dbReference>
<comment type="caution">
    <text evidence="10">The sequence shown here is derived from an EMBL/GenBank/DDBJ whole genome shotgun (WGS) entry which is preliminary data.</text>
</comment>
<evidence type="ECO:0000256" key="6">
    <source>
        <dbReference type="ARBA" id="ARBA00022989"/>
    </source>
</evidence>
<evidence type="ECO:0000256" key="2">
    <source>
        <dbReference type="ARBA" id="ARBA00007069"/>
    </source>
</evidence>
<feature type="transmembrane region" description="Helical" evidence="8">
    <location>
        <begin position="105"/>
        <end position="126"/>
    </location>
</feature>
<dbReference type="GO" id="GO:0005886">
    <property type="term" value="C:plasma membrane"/>
    <property type="evidence" value="ECO:0007669"/>
    <property type="project" value="UniProtKB-SubCell"/>
</dbReference>
<evidence type="ECO:0000256" key="8">
    <source>
        <dbReference type="RuleBase" id="RU363032"/>
    </source>
</evidence>
<dbReference type="PROSITE" id="PS50928">
    <property type="entry name" value="ABC_TM1"/>
    <property type="match status" value="1"/>
</dbReference>
<dbReference type="SUPFAM" id="SSF161098">
    <property type="entry name" value="MetI-like"/>
    <property type="match status" value="1"/>
</dbReference>
<reference evidence="10" key="1">
    <citation type="journal article" date="2020" name="Appl. Environ. Microbiol.">
        <title>Medium-Chain Fatty Acid Synthesis by 'Candidatus Weimeria bifida' gen. nov., sp. nov., and 'Candidatus Pseudoramibacter fermentans' sp. nov.</title>
        <authorList>
            <person name="Scarborough M.J."/>
            <person name="Myers K.S."/>
            <person name="Donohue T.J."/>
            <person name="Noguera D.R."/>
        </authorList>
    </citation>
    <scope>NUCLEOTIDE SEQUENCE</scope>
    <source>
        <strain evidence="10">LCO1.1</strain>
    </source>
</reference>
<keyword evidence="11" id="KW-1185">Reference proteome</keyword>
<gene>
    <name evidence="10" type="ORF">FRC54_00325</name>
</gene>
<dbReference type="PANTHER" id="PTHR43848:SF2">
    <property type="entry name" value="PUTRESCINE TRANSPORT SYSTEM PERMEASE PROTEIN POTI"/>
    <property type="match status" value="1"/>
</dbReference>
<keyword evidence="3 8" id="KW-0813">Transport</keyword>
<feature type="transmembrane region" description="Helical" evidence="8">
    <location>
        <begin position="60"/>
        <end position="84"/>
    </location>
</feature>
<evidence type="ECO:0000256" key="1">
    <source>
        <dbReference type="ARBA" id="ARBA00004651"/>
    </source>
</evidence>
<organism evidence="10 11">
    <name type="scientific">Candidatus Weimeria bifida</name>
    <dbReference type="NCBI Taxonomy" id="2599074"/>
    <lineage>
        <taxon>Bacteria</taxon>
        <taxon>Bacillati</taxon>
        <taxon>Bacillota</taxon>
        <taxon>Clostridia</taxon>
        <taxon>Lachnospirales</taxon>
        <taxon>Lachnospiraceae</taxon>
        <taxon>Candidatus Weimeria</taxon>
    </lineage>
</organism>
<dbReference type="PANTHER" id="PTHR43848">
    <property type="entry name" value="PUTRESCINE TRANSPORT SYSTEM PERMEASE PROTEIN POTI"/>
    <property type="match status" value="1"/>
</dbReference>
<evidence type="ECO:0000256" key="7">
    <source>
        <dbReference type="ARBA" id="ARBA00023136"/>
    </source>
</evidence>
<evidence type="ECO:0000259" key="9">
    <source>
        <dbReference type="PROSITE" id="PS50928"/>
    </source>
</evidence>
<keyword evidence="4" id="KW-1003">Cell membrane</keyword>
<keyword evidence="6 8" id="KW-1133">Transmembrane helix</keyword>
<dbReference type="Pfam" id="PF00528">
    <property type="entry name" value="BPD_transp_1"/>
    <property type="match status" value="1"/>
</dbReference>
<evidence type="ECO:0000256" key="5">
    <source>
        <dbReference type="ARBA" id="ARBA00022692"/>
    </source>
</evidence>
<keyword evidence="7 8" id="KW-0472">Membrane</keyword>
<proteinExistence type="inferred from homology"/>
<dbReference type="Gene3D" id="1.10.3720.10">
    <property type="entry name" value="MetI-like"/>
    <property type="match status" value="1"/>
</dbReference>
<dbReference type="EMBL" id="VOGC01000001">
    <property type="protein sequence ID" value="MQN00441.1"/>
    <property type="molecule type" value="Genomic_DNA"/>
</dbReference>
<feature type="transmembrane region" description="Helical" evidence="8">
    <location>
        <begin position="132"/>
        <end position="151"/>
    </location>
</feature>
<feature type="domain" description="ABC transmembrane type-1" evidence="9">
    <location>
        <begin position="61"/>
        <end position="254"/>
    </location>
</feature>
<evidence type="ECO:0000256" key="3">
    <source>
        <dbReference type="ARBA" id="ARBA00022448"/>
    </source>
</evidence>
<dbReference type="Proteomes" id="UP000460257">
    <property type="component" value="Unassembled WGS sequence"/>
</dbReference>
<sequence>MKKKRVLPVVWLIIVYTFLYLPIAVLAFYSFTDASMIGQAGHFSVKNFRTLFTTPELLNMIFGTIVLALVVGVLSTVLGTFGAIGAFYSKKRNRNLIEAMNQVPVVNADVVTGFSVCILLVVVLGINKDTYIPLVAGQMALCTPFVYLQVIPALSQMDHRIYEAALDLYCTPGQAVFKVVLRQLAPAIGSGFFTAVTLSMDDYFVTTYTKPAVFDTISTYTVNATKGAQTEIKTALWALSALIFFIAVAVVIAANVRSRRVENP</sequence>
<comment type="similarity">
    <text evidence="2">Belongs to the binding-protein-dependent transport system permease family. CysTW subfamily.</text>
</comment>
<evidence type="ECO:0000313" key="10">
    <source>
        <dbReference type="EMBL" id="MQN00441.1"/>
    </source>
</evidence>
<evidence type="ECO:0000256" key="4">
    <source>
        <dbReference type="ARBA" id="ARBA00022475"/>
    </source>
</evidence>
<comment type="subcellular location">
    <subcellularLocation>
        <location evidence="1 8">Cell membrane</location>
        <topology evidence="1 8">Multi-pass membrane protein</topology>
    </subcellularLocation>
</comment>
<feature type="transmembrane region" description="Helical" evidence="8">
    <location>
        <begin position="235"/>
        <end position="256"/>
    </location>
</feature>
<dbReference type="InterPro" id="IPR035906">
    <property type="entry name" value="MetI-like_sf"/>
</dbReference>
<protein>
    <submittedName>
        <fullName evidence="10">ABC transporter permease subunit</fullName>
    </submittedName>
</protein>
<dbReference type="AlphaFoldDB" id="A0A6N7IW09"/>